<dbReference type="Proteomes" id="UP001497482">
    <property type="component" value="Chromosome 12"/>
</dbReference>
<gene>
    <name evidence="4" type="ORF">KC01_LOCUS7531</name>
</gene>
<dbReference type="GO" id="GO:0006536">
    <property type="term" value="P:glutamate metabolic process"/>
    <property type="evidence" value="ECO:0007669"/>
    <property type="project" value="TreeGrafter"/>
</dbReference>
<dbReference type="PANTHER" id="PTHR32022:SF10">
    <property type="entry name" value="D-GLUTAMATE CYCLASE, MITOCHONDRIAL"/>
    <property type="match status" value="1"/>
</dbReference>
<dbReference type="PANTHER" id="PTHR32022">
    <property type="entry name" value="D-GLUTAMATE CYCLASE, MITOCHONDRIAL"/>
    <property type="match status" value="1"/>
</dbReference>
<evidence type="ECO:0000313" key="4">
    <source>
        <dbReference type="EMBL" id="CAL1576073.1"/>
    </source>
</evidence>
<evidence type="ECO:0000256" key="3">
    <source>
        <dbReference type="SAM" id="MobiDB-lite"/>
    </source>
</evidence>
<dbReference type="Gene3D" id="3.30.2040.10">
    <property type="entry name" value="PSTPO5379-like domain"/>
    <property type="match status" value="1"/>
</dbReference>
<dbReference type="InterPro" id="IPR009906">
    <property type="entry name" value="D-Glu_cyclase"/>
</dbReference>
<proteinExistence type="inferred from homology"/>
<name>A0AAV2JEJ3_KNICA</name>
<dbReference type="FunFam" id="3.40.1640.10:FF:000001">
    <property type="entry name" value="D-glutamate cyclase, mitochondrial"/>
    <property type="match status" value="1"/>
</dbReference>
<dbReference type="FunFam" id="3.30.2040.10:FF:000001">
    <property type="entry name" value="D-glutamate cyclase, mitochondrial"/>
    <property type="match status" value="1"/>
</dbReference>
<dbReference type="GO" id="GO:0047820">
    <property type="term" value="F:D-glutamate cyclase activity"/>
    <property type="evidence" value="ECO:0007669"/>
    <property type="project" value="TreeGrafter"/>
</dbReference>
<evidence type="ECO:0000256" key="2">
    <source>
        <dbReference type="ARBA" id="ARBA00023239"/>
    </source>
</evidence>
<dbReference type="Gene3D" id="3.40.1640.10">
    <property type="entry name" value="PSTPO5379-like"/>
    <property type="match status" value="1"/>
</dbReference>
<feature type="region of interest" description="Disordered" evidence="3">
    <location>
        <begin position="304"/>
        <end position="328"/>
    </location>
</feature>
<dbReference type="SUPFAM" id="SSF160920">
    <property type="entry name" value="PSTPO5379-like"/>
    <property type="match status" value="1"/>
</dbReference>
<dbReference type="InterPro" id="IPR038021">
    <property type="entry name" value="Putative_hydro-lyase"/>
</dbReference>
<protein>
    <recommendedName>
        <fullName evidence="6">Hydro-lyase</fullName>
    </recommendedName>
</protein>
<evidence type="ECO:0008006" key="6">
    <source>
        <dbReference type="Google" id="ProtNLM"/>
    </source>
</evidence>
<keyword evidence="2" id="KW-0456">Lyase</keyword>
<comment type="similarity">
    <text evidence="1">Belongs to the D-glutamate cyclase family.</text>
</comment>
<sequence length="328" mass="35874">MLLRGFQQANVLVLSSALAKDFEAFCIKNTAPLPLLFMSERGQMSCEAVAQQADVTMDISQYCVYEHGKMLKTVSNLNEYKCCLRDMVCFYLGCSFGFEGKLKEAGVPLRNVEQDVNVSMYRTTVPCAPAGVFHCPMVVTMRPVPAEMIDTVVEVTHLNPLAHGAPIHIGDPALLGIRDLSRPDYGDRVQPESGDVPVFWACGVTAVEAVLSSKPPLAFSHSPGSMFLTDLPDSSPALGLDPHLTPLSFRLSHCPLLYSLASIRAVNKIRALEKIIGEDPVLQMRTRWGLWSCCPGRTCCCPGQTGKKQVTDRRRPPADPGHINRGVS</sequence>
<accession>A0AAV2JEJ3</accession>
<dbReference type="EMBL" id="OZ035834">
    <property type="protein sequence ID" value="CAL1576073.1"/>
    <property type="molecule type" value="Genomic_DNA"/>
</dbReference>
<organism evidence="4 5">
    <name type="scientific">Knipowitschia caucasica</name>
    <name type="common">Caucasian dwarf goby</name>
    <name type="synonym">Pomatoschistus caucasicus</name>
    <dbReference type="NCBI Taxonomy" id="637954"/>
    <lineage>
        <taxon>Eukaryota</taxon>
        <taxon>Metazoa</taxon>
        <taxon>Chordata</taxon>
        <taxon>Craniata</taxon>
        <taxon>Vertebrata</taxon>
        <taxon>Euteleostomi</taxon>
        <taxon>Actinopterygii</taxon>
        <taxon>Neopterygii</taxon>
        <taxon>Teleostei</taxon>
        <taxon>Neoteleostei</taxon>
        <taxon>Acanthomorphata</taxon>
        <taxon>Gobiaria</taxon>
        <taxon>Gobiiformes</taxon>
        <taxon>Gobioidei</taxon>
        <taxon>Gobiidae</taxon>
        <taxon>Gobiinae</taxon>
        <taxon>Knipowitschia</taxon>
    </lineage>
</organism>
<evidence type="ECO:0000313" key="5">
    <source>
        <dbReference type="Proteomes" id="UP001497482"/>
    </source>
</evidence>
<evidence type="ECO:0000256" key="1">
    <source>
        <dbReference type="ARBA" id="ARBA00007896"/>
    </source>
</evidence>
<dbReference type="AlphaFoldDB" id="A0AAV2JEJ3"/>
<keyword evidence="5" id="KW-1185">Reference proteome</keyword>
<dbReference type="Pfam" id="PF07286">
    <property type="entry name" value="D-Glu_cyclase"/>
    <property type="match status" value="1"/>
</dbReference>
<reference evidence="4 5" key="1">
    <citation type="submission" date="2024-04" db="EMBL/GenBank/DDBJ databases">
        <authorList>
            <person name="Waldvogel A.-M."/>
            <person name="Schoenle A."/>
        </authorList>
    </citation>
    <scope>NUCLEOTIDE SEQUENCE [LARGE SCALE GENOMIC DNA]</scope>
</reference>